<dbReference type="RefSeq" id="WP_074893625.1">
    <property type="nucleotide sequence ID" value="NZ_FOHW01000068.1"/>
</dbReference>
<evidence type="ECO:0000313" key="2">
    <source>
        <dbReference type="Proteomes" id="UP000182332"/>
    </source>
</evidence>
<proteinExistence type="predicted"/>
<dbReference type="OrthoDB" id="7067546at2"/>
<sequence>MNNSDLIDRAHAISACMSYDDETPNGNAKMMMRELCHRLGQRTVRIHKKKGGYLMTTLFGEARFLTWKEAVMWRLFGWPPVGTELLRVA</sequence>
<name>A0A1I0JNF2_9PSED</name>
<dbReference type="AlphaFoldDB" id="A0A1I0JNF2"/>
<gene>
    <name evidence="1" type="ORF">SAMN05216197_16814</name>
</gene>
<evidence type="ECO:0000313" key="1">
    <source>
        <dbReference type="EMBL" id="SEU12084.1"/>
    </source>
</evidence>
<dbReference type="EMBL" id="FOHW01000068">
    <property type="protein sequence ID" value="SEU12084.1"/>
    <property type="molecule type" value="Genomic_DNA"/>
</dbReference>
<accession>A0A1I0JNF2</accession>
<reference evidence="1 2" key="1">
    <citation type="submission" date="2016-10" db="EMBL/GenBank/DDBJ databases">
        <authorList>
            <person name="de Groot N.N."/>
        </authorList>
    </citation>
    <scope>NUCLEOTIDE SEQUENCE [LARGE SCALE GENOMIC DNA]</scope>
    <source>
        <strain evidence="1 2">DSM 11363</strain>
    </source>
</reference>
<organism evidence="1 2">
    <name type="scientific">Pseudomonas graminis</name>
    <dbReference type="NCBI Taxonomy" id="158627"/>
    <lineage>
        <taxon>Bacteria</taxon>
        <taxon>Pseudomonadati</taxon>
        <taxon>Pseudomonadota</taxon>
        <taxon>Gammaproteobacteria</taxon>
        <taxon>Pseudomonadales</taxon>
        <taxon>Pseudomonadaceae</taxon>
        <taxon>Pseudomonas</taxon>
    </lineage>
</organism>
<dbReference type="Proteomes" id="UP000182332">
    <property type="component" value="Unassembled WGS sequence"/>
</dbReference>
<protein>
    <submittedName>
        <fullName evidence="1">Uncharacterized protein</fullName>
    </submittedName>
</protein>